<gene>
    <name evidence="3" type="ORF">CASFOL_040779</name>
</gene>
<keyword evidence="1" id="KW-0175">Coiled coil</keyword>
<evidence type="ECO:0000256" key="2">
    <source>
        <dbReference type="SAM" id="MobiDB-lite"/>
    </source>
</evidence>
<proteinExistence type="predicted"/>
<accession>A0ABD3BCL4</accession>
<feature type="region of interest" description="Disordered" evidence="2">
    <location>
        <begin position="177"/>
        <end position="196"/>
    </location>
</feature>
<evidence type="ECO:0000313" key="3">
    <source>
        <dbReference type="EMBL" id="KAL3615118.1"/>
    </source>
</evidence>
<dbReference type="AlphaFoldDB" id="A0ABD3BCL4"/>
<feature type="region of interest" description="Disordered" evidence="2">
    <location>
        <begin position="1"/>
        <end position="51"/>
    </location>
</feature>
<dbReference type="Proteomes" id="UP001632038">
    <property type="component" value="Unassembled WGS sequence"/>
</dbReference>
<feature type="compositionally biased region" description="Basic and acidic residues" evidence="2">
    <location>
        <begin position="349"/>
        <end position="359"/>
    </location>
</feature>
<evidence type="ECO:0008006" key="5">
    <source>
        <dbReference type="Google" id="ProtNLM"/>
    </source>
</evidence>
<feature type="region of interest" description="Disordered" evidence="2">
    <location>
        <begin position="236"/>
        <end position="260"/>
    </location>
</feature>
<keyword evidence="4" id="KW-1185">Reference proteome</keyword>
<comment type="caution">
    <text evidence="3">The sequence shown here is derived from an EMBL/GenBank/DDBJ whole genome shotgun (WGS) entry which is preliminary data.</text>
</comment>
<feature type="compositionally biased region" description="Pro residues" evidence="2">
    <location>
        <begin position="313"/>
        <end position="348"/>
    </location>
</feature>
<dbReference type="EMBL" id="JAVIJP010000100">
    <property type="protein sequence ID" value="KAL3615118.1"/>
    <property type="molecule type" value="Genomic_DNA"/>
</dbReference>
<name>A0ABD3BCL4_9LAMI</name>
<dbReference type="PANTHER" id="PTHR31342">
    <property type="entry name" value="PROTEIN CHUP1, CHLOROPLASTIC"/>
    <property type="match status" value="1"/>
</dbReference>
<feature type="region of interest" description="Disordered" evidence="2">
    <location>
        <begin position="307"/>
        <end position="359"/>
    </location>
</feature>
<dbReference type="PANTHER" id="PTHR31342:SF18">
    <property type="entry name" value="OS01G0651932 PROTEIN"/>
    <property type="match status" value="1"/>
</dbReference>
<feature type="compositionally biased region" description="Basic and acidic residues" evidence="2">
    <location>
        <begin position="236"/>
        <end position="252"/>
    </location>
</feature>
<evidence type="ECO:0000256" key="1">
    <source>
        <dbReference type="ARBA" id="ARBA00023054"/>
    </source>
</evidence>
<feature type="compositionally biased region" description="Low complexity" evidence="2">
    <location>
        <begin position="34"/>
        <end position="51"/>
    </location>
</feature>
<sequence>MVAGKVKTAMGLQKSPAHTKPKPEASPKQPQTLSKSSSAKQQQGQKVSGSGFSRSFGVYFPRASAQVQPRPPDVTDLLRLVEELRERESRLKTELLEQKLLKEAVSILPVLECEISSKDKEIERSRKKIDCLETENERLRNENEYLHMELTKRNHKYEEKINYMQAELSDIKRAVAERRQEEEEASSSSNTPKLIDVTNNYQKSGFATKCLRKCLTQNNIAGNFWENVQLSNETKAKRDEFAESNEHSRCNSEEIPETSDALLGIRSRAPRVPKPPPRPAAAIAVSFASSSSSVSSSCFSDSGDRALAEISNVPPPPPPPPLPSAKLAPPPPPPPLKMAGPPPPPPPPKELKSKPAAEKVRRVPEVVEFYHSLMRRESSFRRDPGGGGPSDSATGAMAKDMIGEIENRSSHLLAIKTDVETQGDFIRSLIKEVEGAAFTDIEDVLPFVKWLDDELSYLVDERAVLKHFEWPEKKADALREAAFGYSDLKKLESEASSFRDDPRQPCGPALKKMQALFEKLEHGVYNLSRMRESATKRYKLYQIPMNWMMDTGYVNQIKLASVKLAMKYMRRVSAELGMVGGHEEEELIVQGVKFAFRVHQFAGGFDVETMRAFEELREKAQTCHNQHKSVCRSSAAYC</sequence>
<protein>
    <recommendedName>
        <fullName evidence="5">Protein CHUP1, chloroplastic</fullName>
    </recommendedName>
</protein>
<dbReference type="InterPro" id="IPR040265">
    <property type="entry name" value="CHUP1/IPGA1-like"/>
</dbReference>
<organism evidence="3 4">
    <name type="scientific">Castilleja foliolosa</name>
    <dbReference type="NCBI Taxonomy" id="1961234"/>
    <lineage>
        <taxon>Eukaryota</taxon>
        <taxon>Viridiplantae</taxon>
        <taxon>Streptophyta</taxon>
        <taxon>Embryophyta</taxon>
        <taxon>Tracheophyta</taxon>
        <taxon>Spermatophyta</taxon>
        <taxon>Magnoliopsida</taxon>
        <taxon>eudicotyledons</taxon>
        <taxon>Gunneridae</taxon>
        <taxon>Pentapetalae</taxon>
        <taxon>asterids</taxon>
        <taxon>lamiids</taxon>
        <taxon>Lamiales</taxon>
        <taxon>Orobanchaceae</taxon>
        <taxon>Pedicularideae</taxon>
        <taxon>Castillejinae</taxon>
        <taxon>Castilleja</taxon>
    </lineage>
</organism>
<dbReference type="SUPFAM" id="SSF101447">
    <property type="entry name" value="Formin homology 2 domain (FH2 domain)"/>
    <property type="match status" value="1"/>
</dbReference>
<evidence type="ECO:0000313" key="4">
    <source>
        <dbReference type="Proteomes" id="UP001632038"/>
    </source>
</evidence>
<reference evidence="4" key="1">
    <citation type="journal article" date="2024" name="IScience">
        <title>Strigolactones Initiate the Formation of Haustorium-like Structures in Castilleja.</title>
        <authorList>
            <person name="Buerger M."/>
            <person name="Peterson D."/>
            <person name="Chory J."/>
        </authorList>
    </citation>
    <scope>NUCLEOTIDE SEQUENCE [LARGE SCALE GENOMIC DNA]</scope>
</reference>